<feature type="compositionally biased region" description="Pro residues" evidence="2">
    <location>
        <begin position="90"/>
        <end position="104"/>
    </location>
</feature>
<comment type="caution">
    <text evidence="4">The sequence shown here is derived from an EMBL/GenBank/DDBJ whole genome shotgun (WGS) entry which is preliminary data.</text>
</comment>
<feature type="region of interest" description="Disordered" evidence="2">
    <location>
        <begin position="330"/>
        <end position="455"/>
    </location>
</feature>
<proteinExistence type="predicted"/>
<evidence type="ECO:0000313" key="4">
    <source>
        <dbReference type="EMBL" id="GBG78178.1"/>
    </source>
</evidence>
<protein>
    <recommendedName>
        <fullName evidence="3">CCHC-type domain-containing protein</fullName>
    </recommendedName>
</protein>
<keyword evidence="1" id="KW-0862">Zinc</keyword>
<dbReference type="PRINTS" id="PR01217">
    <property type="entry name" value="PRICHEXTENSN"/>
</dbReference>
<dbReference type="PROSITE" id="PS50158">
    <property type="entry name" value="ZF_CCHC"/>
    <property type="match status" value="1"/>
</dbReference>
<feature type="region of interest" description="Disordered" evidence="2">
    <location>
        <begin position="63"/>
        <end position="293"/>
    </location>
</feature>
<dbReference type="GO" id="GO:0008270">
    <property type="term" value="F:zinc ion binding"/>
    <property type="evidence" value="ECO:0007669"/>
    <property type="project" value="UniProtKB-KW"/>
</dbReference>
<feature type="domain" description="CCHC-type" evidence="3">
    <location>
        <begin position="13"/>
        <end position="27"/>
    </location>
</feature>
<organism evidence="4 5">
    <name type="scientific">Chara braunii</name>
    <name type="common">Braun's stonewort</name>
    <dbReference type="NCBI Taxonomy" id="69332"/>
    <lineage>
        <taxon>Eukaryota</taxon>
        <taxon>Viridiplantae</taxon>
        <taxon>Streptophyta</taxon>
        <taxon>Charophyceae</taxon>
        <taxon>Charales</taxon>
        <taxon>Characeae</taxon>
        <taxon>Chara</taxon>
    </lineage>
</organism>
<reference evidence="4 5" key="1">
    <citation type="journal article" date="2018" name="Cell">
        <title>The Chara Genome: Secondary Complexity and Implications for Plant Terrestrialization.</title>
        <authorList>
            <person name="Nishiyama T."/>
            <person name="Sakayama H."/>
            <person name="Vries J.D."/>
            <person name="Buschmann H."/>
            <person name="Saint-Marcoux D."/>
            <person name="Ullrich K.K."/>
            <person name="Haas F.B."/>
            <person name="Vanderstraeten L."/>
            <person name="Becker D."/>
            <person name="Lang D."/>
            <person name="Vosolsobe S."/>
            <person name="Rombauts S."/>
            <person name="Wilhelmsson P.K.I."/>
            <person name="Janitza P."/>
            <person name="Kern R."/>
            <person name="Heyl A."/>
            <person name="Rumpler F."/>
            <person name="Villalobos L.I.A.C."/>
            <person name="Clay J.M."/>
            <person name="Skokan R."/>
            <person name="Toyoda A."/>
            <person name="Suzuki Y."/>
            <person name="Kagoshima H."/>
            <person name="Schijlen E."/>
            <person name="Tajeshwar N."/>
            <person name="Catarino B."/>
            <person name="Hetherington A.J."/>
            <person name="Saltykova A."/>
            <person name="Bonnot C."/>
            <person name="Breuninger H."/>
            <person name="Symeonidi A."/>
            <person name="Radhakrishnan G.V."/>
            <person name="Van Nieuwerburgh F."/>
            <person name="Deforce D."/>
            <person name="Chang C."/>
            <person name="Karol K.G."/>
            <person name="Hedrich R."/>
            <person name="Ulvskov P."/>
            <person name="Glockner G."/>
            <person name="Delwiche C.F."/>
            <person name="Petrasek J."/>
            <person name="Van de Peer Y."/>
            <person name="Friml J."/>
            <person name="Beilby M."/>
            <person name="Dolan L."/>
            <person name="Kohara Y."/>
            <person name="Sugano S."/>
            <person name="Fujiyama A."/>
            <person name="Delaux P.-M."/>
            <person name="Quint M."/>
            <person name="TheiBen G."/>
            <person name="Hagemann M."/>
            <person name="Harholt J."/>
            <person name="Dunand C."/>
            <person name="Zachgo S."/>
            <person name="Langdale J."/>
            <person name="Maumus F."/>
            <person name="Straeten D.V.D."/>
            <person name="Gould S.B."/>
            <person name="Rensing S.A."/>
        </authorList>
    </citation>
    <scope>NUCLEOTIDE SEQUENCE [LARGE SCALE GENOMIC DNA]</scope>
    <source>
        <strain evidence="4 5">S276</strain>
    </source>
</reference>
<dbReference type="Gramene" id="GBG78178">
    <property type="protein sequence ID" value="GBG78178"/>
    <property type="gene ID" value="CBR_g26211"/>
</dbReference>
<dbReference type="GO" id="GO:0003676">
    <property type="term" value="F:nucleic acid binding"/>
    <property type="evidence" value="ECO:0007669"/>
    <property type="project" value="InterPro"/>
</dbReference>
<name>A0A388L7C2_CHABU</name>
<evidence type="ECO:0000256" key="1">
    <source>
        <dbReference type="PROSITE-ProRule" id="PRU00047"/>
    </source>
</evidence>
<feature type="compositionally biased region" description="Basic and acidic residues" evidence="2">
    <location>
        <begin position="215"/>
        <end position="261"/>
    </location>
</feature>
<evidence type="ECO:0000256" key="2">
    <source>
        <dbReference type="SAM" id="MobiDB-lite"/>
    </source>
</evidence>
<feature type="region of interest" description="Disordered" evidence="2">
    <location>
        <begin position="469"/>
        <end position="489"/>
    </location>
</feature>
<feature type="compositionally biased region" description="Pro residues" evidence="2">
    <location>
        <begin position="344"/>
        <end position="419"/>
    </location>
</feature>
<gene>
    <name evidence="4" type="ORF">CBR_g26211</name>
</gene>
<dbReference type="InterPro" id="IPR001878">
    <property type="entry name" value="Znf_CCHC"/>
</dbReference>
<sequence length="575" mass="62313">MADGGYGGQNCNCYNCGLCGHFARWCPYPPCNNGYAGSPRNDGYGTVSSGANAVPVRNDSFVQGRPILAPPQPPLANGQQAPGQHGQRFDPPPPPPLLQAPPAAPSASSAIVPYQPPAQNVVVPYQQPRGGSNGNGSRAWNNRPRDGGGEGEGLMILREIWNERREERERRREEEDRRVREEQAKLAREEEQRRFEQEEKREADREARLASILREQMEEMEVKKEASTDTSKKNWDRIDPPSKEGDKNKSGESTDSKKHDQGTMAGESVDPQQQGSGRPRVENAATPLDTGLIRMDIDPVRKAQEAQAAMFHQMLTCLEAIRQQGAGLVPTTVSSSQDPAANPGVPPSTNPPAPPAYQTAPPPTYQTAPPPTYQTSHPPPPAQSPAPAPAPPNPPAPQPPNPPPPPPPPVQVPVTPAPTRPVRGAPSHNEPAIEPGPSRGRSGQDGTPTGGGFSARLAGMFASVVRNSTRRRTSGISINEPSSEDLGFDRINRGKNAAVAGPGKEGRMKYVEELTEVLFNKSKHDLEELCKKDKIKYVNKKITYVALVRLRGIDAYGEESEEDESEEDSQEENPS</sequence>
<keyword evidence="1" id="KW-0863">Zinc-finger</keyword>
<feature type="region of interest" description="Disordered" evidence="2">
    <location>
        <begin position="556"/>
        <end position="575"/>
    </location>
</feature>
<keyword evidence="1" id="KW-0479">Metal-binding</keyword>
<dbReference type="AlphaFoldDB" id="A0A388L7C2"/>
<dbReference type="STRING" id="69332.A0A388L7C2"/>
<accession>A0A388L7C2</accession>
<dbReference type="EMBL" id="BFEA01000288">
    <property type="protein sequence ID" value="GBG78178.1"/>
    <property type="molecule type" value="Genomic_DNA"/>
</dbReference>
<evidence type="ECO:0000259" key="3">
    <source>
        <dbReference type="PROSITE" id="PS50158"/>
    </source>
</evidence>
<feature type="compositionally biased region" description="Basic and acidic residues" evidence="2">
    <location>
        <begin position="160"/>
        <end position="208"/>
    </location>
</feature>
<evidence type="ECO:0000313" key="5">
    <source>
        <dbReference type="Proteomes" id="UP000265515"/>
    </source>
</evidence>
<dbReference type="Proteomes" id="UP000265515">
    <property type="component" value="Unassembled WGS sequence"/>
</dbReference>
<keyword evidence="5" id="KW-1185">Reference proteome</keyword>